<keyword evidence="7 10" id="KW-0630">Potassium</keyword>
<dbReference type="PANTHER" id="PTHR13232">
    <property type="entry name" value="NAD(P)H-HYDRATE EPIMERASE"/>
    <property type="match status" value="1"/>
</dbReference>
<sequence length="249" mass="27952">MSFKTLSAKTAAALDVSLMSTLGYKLEQLMELAGLSVAQAVYSNYKPTEYPNIVILCGPGNNGGDGLVAARHLKLFGYENIKVYWPIIGKNLFYKNLKTQLELFNIEIIQEEDKLTENSNLENLNNILKDSNLIIDSLFGFSFKPPLRQPFDSIIKTIIKYQKEENKIIFAVDVPSGWDVDNGPNKESGTENYMPNALISLTAPKPCSLKLSNNVNHYLGGRFISQSIADKWDFQIPKYDGVNQYVKLN</sequence>
<dbReference type="Proteomes" id="UP000697127">
    <property type="component" value="Unassembled WGS sequence"/>
</dbReference>
<feature type="binding site" evidence="10">
    <location>
        <begin position="140"/>
        <end position="146"/>
    </location>
    <ligand>
        <name>(6S)-NADPHX</name>
        <dbReference type="ChEBI" id="CHEBI:64076"/>
    </ligand>
</feature>
<dbReference type="AlphaFoldDB" id="A0A9P6WJ44"/>
<protein>
    <recommendedName>
        <fullName evidence="3 10">NAD(P)H-hydrate epimerase</fullName>
        <ecNumber evidence="3 10">5.1.99.6</ecNumber>
    </recommendedName>
    <alternativeName>
        <fullName evidence="10">NAD(P)HX epimerase</fullName>
    </alternativeName>
</protein>
<comment type="function">
    <text evidence="10">Catalyzes the epimerization of the S- and R-forms of NAD(P)HX, a damaged form of NAD(P)H that is a result of enzymatic or heat-dependent hydration. This is a prerequisite for the S-specific NAD(P)H-hydrate dehydratase to allow the repair of both epimers of NAD(P)HX.</text>
</comment>
<feature type="binding site" evidence="10">
    <location>
        <position position="173"/>
    </location>
    <ligand>
        <name>(6S)-NADPHX</name>
        <dbReference type="ChEBI" id="CHEBI:64076"/>
    </ligand>
</feature>
<dbReference type="PROSITE" id="PS51385">
    <property type="entry name" value="YJEF_N"/>
    <property type="match status" value="1"/>
</dbReference>
<evidence type="ECO:0000256" key="5">
    <source>
        <dbReference type="ARBA" id="ARBA00022741"/>
    </source>
</evidence>
<reference evidence="12" key="1">
    <citation type="submission" date="2020-11" db="EMBL/GenBank/DDBJ databases">
        <title>Kefir isolates.</title>
        <authorList>
            <person name="Marcisauskas S."/>
            <person name="Kim Y."/>
            <person name="Blasche S."/>
        </authorList>
    </citation>
    <scope>NUCLEOTIDE SEQUENCE</scope>
    <source>
        <strain evidence="12">Olga-1</strain>
    </source>
</reference>
<comment type="similarity">
    <text evidence="10">Belongs to the NnrE/AIBP family.</text>
</comment>
<dbReference type="NCBIfam" id="TIGR00197">
    <property type="entry name" value="yjeF_nterm"/>
    <property type="match status" value="1"/>
</dbReference>
<feature type="binding site" evidence="10">
    <location>
        <position position="176"/>
    </location>
    <ligand>
        <name>K(+)</name>
        <dbReference type="ChEBI" id="CHEBI:29103"/>
    </ligand>
</feature>
<keyword evidence="13" id="KW-1185">Reference proteome</keyword>
<dbReference type="InterPro" id="IPR032976">
    <property type="entry name" value="YJEFN_prot_NAXE-like"/>
</dbReference>
<feature type="binding site" evidence="10">
    <location>
        <begin position="61"/>
        <end position="65"/>
    </location>
    <ligand>
        <name>(6S)-NADPHX</name>
        <dbReference type="ChEBI" id="CHEBI:64076"/>
    </ligand>
</feature>
<evidence type="ECO:0000259" key="11">
    <source>
        <dbReference type="PROSITE" id="PS51385"/>
    </source>
</evidence>
<dbReference type="GO" id="GO:0005739">
    <property type="term" value="C:mitochondrion"/>
    <property type="evidence" value="ECO:0007669"/>
    <property type="project" value="UniProtKB-SubCell"/>
</dbReference>
<feature type="binding site" evidence="10">
    <location>
        <position position="136"/>
    </location>
    <ligand>
        <name>K(+)</name>
        <dbReference type="ChEBI" id="CHEBI:29103"/>
    </ligand>
</feature>
<dbReference type="OrthoDB" id="10064708at2759"/>
<evidence type="ECO:0000256" key="1">
    <source>
        <dbReference type="ARBA" id="ARBA00000013"/>
    </source>
</evidence>
<comment type="catalytic activity">
    <reaction evidence="1 10">
        <text>(6R)-NADHX = (6S)-NADHX</text>
        <dbReference type="Rhea" id="RHEA:32215"/>
        <dbReference type="ChEBI" id="CHEBI:64074"/>
        <dbReference type="ChEBI" id="CHEBI:64075"/>
        <dbReference type="EC" id="5.1.99.6"/>
    </reaction>
</comment>
<dbReference type="GO" id="GO:0000166">
    <property type="term" value="F:nucleotide binding"/>
    <property type="evidence" value="ECO:0007669"/>
    <property type="project" value="UniProtKB-KW"/>
</dbReference>
<dbReference type="HAMAP" id="MF_01966">
    <property type="entry name" value="NADHX_epimerase"/>
    <property type="match status" value="1"/>
</dbReference>
<proteinExistence type="inferred from homology"/>
<evidence type="ECO:0000256" key="3">
    <source>
        <dbReference type="ARBA" id="ARBA00012228"/>
    </source>
</evidence>
<evidence type="ECO:0000256" key="8">
    <source>
        <dbReference type="ARBA" id="ARBA00023027"/>
    </source>
</evidence>
<keyword evidence="10" id="KW-0963">Cytoplasm</keyword>
<evidence type="ECO:0000256" key="4">
    <source>
        <dbReference type="ARBA" id="ARBA00022723"/>
    </source>
</evidence>
<evidence type="ECO:0000256" key="10">
    <source>
        <dbReference type="HAMAP-Rule" id="MF_03159"/>
    </source>
</evidence>
<feature type="binding site" evidence="10">
    <location>
        <position position="62"/>
    </location>
    <ligand>
        <name>K(+)</name>
        <dbReference type="ChEBI" id="CHEBI:29103"/>
    </ligand>
</feature>
<keyword evidence="4 10" id="KW-0479">Metal-binding</keyword>
<evidence type="ECO:0000256" key="2">
    <source>
        <dbReference type="ARBA" id="ARBA00000909"/>
    </source>
</evidence>
<comment type="caution">
    <text evidence="10">Lacks conserved residue(s) required for the propagation of feature annotation.</text>
</comment>
<evidence type="ECO:0000256" key="7">
    <source>
        <dbReference type="ARBA" id="ARBA00022958"/>
    </source>
</evidence>
<name>A0A9P6WJ44_9ASCO</name>
<dbReference type="SUPFAM" id="SSF64153">
    <property type="entry name" value="YjeF N-terminal domain-like"/>
    <property type="match status" value="1"/>
</dbReference>
<accession>A0A9P6WJ44</accession>
<comment type="cofactor">
    <cofactor evidence="10">
        <name>K(+)</name>
        <dbReference type="ChEBI" id="CHEBI:29103"/>
    </cofactor>
    <text evidence="10">Binds 1 potassium ion per subunit.</text>
</comment>
<dbReference type="EMBL" id="PUHW01000181">
    <property type="protein sequence ID" value="KAG0688119.1"/>
    <property type="molecule type" value="Genomic_DNA"/>
</dbReference>
<dbReference type="InterPro" id="IPR004443">
    <property type="entry name" value="YjeF_N_dom"/>
</dbReference>
<dbReference type="Pfam" id="PF03853">
    <property type="entry name" value="YjeF_N"/>
    <property type="match status" value="1"/>
</dbReference>
<keyword evidence="5 10" id="KW-0547">Nucleotide-binding</keyword>
<keyword evidence="10" id="KW-0496">Mitochondrion</keyword>
<evidence type="ECO:0000256" key="9">
    <source>
        <dbReference type="ARBA" id="ARBA00023235"/>
    </source>
</evidence>
<dbReference type="Gene3D" id="3.40.50.10260">
    <property type="entry name" value="YjeF N-terminal domain"/>
    <property type="match status" value="1"/>
</dbReference>
<dbReference type="EC" id="5.1.99.6" evidence="3 10"/>
<keyword evidence="6" id="KW-0521">NADP</keyword>
<keyword evidence="9 10" id="KW-0413">Isomerase</keyword>
<organism evidence="12 13">
    <name type="scientific">Pichia californica</name>
    <dbReference type="NCBI Taxonomy" id="460514"/>
    <lineage>
        <taxon>Eukaryota</taxon>
        <taxon>Fungi</taxon>
        <taxon>Dikarya</taxon>
        <taxon>Ascomycota</taxon>
        <taxon>Saccharomycotina</taxon>
        <taxon>Pichiomycetes</taxon>
        <taxon>Pichiales</taxon>
        <taxon>Pichiaceae</taxon>
        <taxon>Pichia</taxon>
    </lineage>
</organism>
<comment type="subcellular location">
    <subcellularLocation>
        <location evidence="10">Cytoplasm</location>
    </subcellularLocation>
    <subcellularLocation>
        <location evidence="10">Mitochondrion</location>
    </subcellularLocation>
</comment>
<evidence type="ECO:0000256" key="6">
    <source>
        <dbReference type="ARBA" id="ARBA00022857"/>
    </source>
</evidence>
<evidence type="ECO:0000313" key="13">
    <source>
        <dbReference type="Proteomes" id="UP000697127"/>
    </source>
</evidence>
<dbReference type="InterPro" id="IPR036652">
    <property type="entry name" value="YjeF_N_dom_sf"/>
</dbReference>
<comment type="caution">
    <text evidence="12">The sequence shown here is derived from an EMBL/GenBank/DDBJ whole genome shotgun (WGS) entry which is preliminary data.</text>
</comment>
<dbReference type="GO" id="GO:0052856">
    <property type="term" value="F:NAD(P)HX epimerase activity"/>
    <property type="evidence" value="ECO:0007669"/>
    <property type="project" value="UniProtKB-UniRule"/>
</dbReference>
<feature type="domain" description="YjeF N-terminal" evidence="11">
    <location>
        <begin position="11"/>
        <end position="236"/>
    </location>
</feature>
<evidence type="ECO:0000313" key="12">
    <source>
        <dbReference type="EMBL" id="KAG0688119.1"/>
    </source>
</evidence>
<gene>
    <name evidence="12" type="ORF">C6P40_001392</name>
</gene>
<comment type="catalytic activity">
    <reaction evidence="2 10">
        <text>(6R)-NADPHX = (6S)-NADPHX</text>
        <dbReference type="Rhea" id="RHEA:32227"/>
        <dbReference type="ChEBI" id="CHEBI:64076"/>
        <dbReference type="ChEBI" id="CHEBI:64077"/>
        <dbReference type="EC" id="5.1.99.6"/>
    </reaction>
</comment>
<keyword evidence="8 10" id="KW-0520">NAD</keyword>
<dbReference type="GO" id="GO:0046872">
    <property type="term" value="F:metal ion binding"/>
    <property type="evidence" value="ECO:0007669"/>
    <property type="project" value="UniProtKB-KW"/>
</dbReference>
<dbReference type="PANTHER" id="PTHR13232:SF10">
    <property type="entry name" value="NAD(P)H-HYDRATE EPIMERASE"/>
    <property type="match status" value="1"/>
</dbReference>